<gene>
    <name evidence="2" type="ORF">EDD79_100143</name>
</gene>
<proteinExistence type="predicted"/>
<dbReference type="InterPro" id="IPR021320">
    <property type="entry name" value="DUF2905"/>
</dbReference>
<keyword evidence="1" id="KW-1133">Transmembrane helix</keyword>
<evidence type="ECO:0000256" key="1">
    <source>
        <dbReference type="SAM" id="Phobius"/>
    </source>
</evidence>
<dbReference type="PANTHER" id="PTHR36443">
    <property type="entry name" value="BSR5223 PROTEIN"/>
    <property type="match status" value="1"/>
</dbReference>
<accession>A0A4R2TVF2</accession>
<keyword evidence="3" id="KW-1185">Reference proteome</keyword>
<dbReference type="Pfam" id="PF11146">
    <property type="entry name" value="DUF2905"/>
    <property type="match status" value="1"/>
</dbReference>
<dbReference type="EMBL" id="SLYC01000001">
    <property type="protein sequence ID" value="TCQ07960.1"/>
    <property type="molecule type" value="Genomic_DNA"/>
</dbReference>
<dbReference type="PANTHER" id="PTHR36443:SF1">
    <property type="entry name" value="BSR5223 PROTEIN"/>
    <property type="match status" value="1"/>
</dbReference>
<feature type="transmembrane region" description="Helical" evidence="1">
    <location>
        <begin position="46"/>
        <end position="68"/>
    </location>
</feature>
<comment type="caution">
    <text evidence="2">The sequence shown here is derived from an EMBL/GenBank/DDBJ whole genome shotgun (WGS) entry which is preliminary data.</text>
</comment>
<dbReference type="Proteomes" id="UP000295504">
    <property type="component" value="Unassembled WGS sequence"/>
</dbReference>
<evidence type="ECO:0000313" key="2">
    <source>
        <dbReference type="EMBL" id="TCQ07960.1"/>
    </source>
</evidence>
<keyword evidence="1" id="KW-0472">Membrane</keyword>
<name>A0A4R2TVF2_9FIRM</name>
<organism evidence="2 3">
    <name type="scientific">Serpentinicella alkaliphila</name>
    <dbReference type="NCBI Taxonomy" id="1734049"/>
    <lineage>
        <taxon>Bacteria</taxon>
        <taxon>Bacillati</taxon>
        <taxon>Bacillota</taxon>
        <taxon>Clostridia</taxon>
        <taxon>Peptostreptococcales</taxon>
        <taxon>Natronincolaceae</taxon>
        <taxon>Serpentinicella</taxon>
    </lineage>
</organism>
<dbReference type="AlphaFoldDB" id="A0A4R2TVF2"/>
<keyword evidence="1" id="KW-0812">Transmembrane</keyword>
<feature type="transmembrane region" description="Helical" evidence="1">
    <location>
        <begin position="7"/>
        <end position="26"/>
    </location>
</feature>
<reference evidence="2 3" key="1">
    <citation type="submission" date="2019-03" db="EMBL/GenBank/DDBJ databases">
        <title>Genomic Encyclopedia of Type Strains, Phase IV (KMG-IV): sequencing the most valuable type-strain genomes for metagenomic binning, comparative biology and taxonomic classification.</title>
        <authorList>
            <person name="Goeker M."/>
        </authorList>
    </citation>
    <scope>NUCLEOTIDE SEQUENCE [LARGE SCALE GENOMIC DNA]</scope>
    <source>
        <strain evidence="2 3">DSM 100013</strain>
    </source>
</reference>
<protein>
    <submittedName>
        <fullName evidence="2">DUF2905 family protein</fullName>
    </submittedName>
</protein>
<dbReference type="RefSeq" id="WP_132847137.1">
    <property type="nucleotide sequence ID" value="NZ_CP058648.1"/>
</dbReference>
<evidence type="ECO:0000313" key="3">
    <source>
        <dbReference type="Proteomes" id="UP000295504"/>
    </source>
</evidence>
<sequence>MEQFSRIFIYLGIGLIVVGLLLGFGGRLGLGRLPGDLFFRKGNVSFYFPVATSIILSVLLTVILNIFFRRP</sequence>